<organism evidence="1 2">
    <name type="scientific">Flavobacterium lacisediminis</name>
    <dbReference type="NCBI Taxonomy" id="2989705"/>
    <lineage>
        <taxon>Bacteria</taxon>
        <taxon>Pseudomonadati</taxon>
        <taxon>Bacteroidota</taxon>
        <taxon>Flavobacteriia</taxon>
        <taxon>Flavobacteriales</taxon>
        <taxon>Flavobacteriaceae</taxon>
        <taxon>Flavobacterium</taxon>
    </lineage>
</organism>
<comment type="caution">
    <text evidence="1">The sequence shown here is derived from an EMBL/GenBank/DDBJ whole genome shotgun (WGS) entry which is preliminary data.</text>
</comment>
<name>A0ABT3EK73_9FLAO</name>
<dbReference type="RefSeq" id="WP_264369512.1">
    <property type="nucleotide sequence ID" value="NZ_JAPCIO010000007.1"/>
</dbReference>
<accession>A0ABT3EK73</accession>
<dbReference type="Proteomes" id="UP001165677">
    <property type="component" value="Unassembled WGS sequence"/>
</dbReference>
<evidence type="ECO:0000313" key="2">
    <source>
        <dbReference type="Proteomes" id="UP001165677"/>
    </source>
</evidence>
<proteinExistence type="predicted"/>
<keyword evidence="2" id="KW-1185">Reference proteome</keyword>
<reference evidence="1" key="1">
    <citation type="submission" date="2022-10" db="EMBL/GenBank/DDBJ databases">
        <title>Flavobacterium sp. nov., a bacterium isolated from lake sediment.</title>
        <authorList>
            <person name="Qu J.-H."/>
        </authorList>
    </citation>
    <scope>NUCLEOTIDE SEQUENCE</scope>
    <source>
        <strain evidence="1">TH16-21</strain>
    </source>
</reference>
<sequence length="125" mass="13942">MKKIIFFFTALGIIACSSTKTNSSETTSNTEYGYNQKNPIKVGGISDGPRNEINYLSSLSGPNGERIWFNRSGSCCQFNTKNSPFGAGMLDKYKVTYEGKKDTVTLYLNMYDKATLRAPEGFKFK</sequence>
<gene>
    <name evidence="1" type="ORF">OJ995_11285</name>
</gene>
<protein>
    <submittedName>
        <fullName evidence="1">2-dehydro-3-deoxyphosphooctonate aldolase</fullName>
    </submittedName>
</protein>
<dbReference type="EMBL" id="JAPCIO010000007">
    <property type="protein sequence ID" value="MCW1148801.1"/>
    <property type="molecule type" value="Genomic_DNA"/>
</dbReference>
<evidence type="ECO:0000313" key="1">
    <source>
        <dbReference type="EMBL" id="MCW1148801.1"/>
    </source>
</evidence>
<dbReference type="PROSITE" id="PS51257">
    <property type="entry name" value="PROKAR_LIPOPROTEIN"/>
    <property type="match status" value="1"/>
</dbReference>